<comment type="similarity">
    <text evidence="1">Belongs to the aspartate/glutamate racemases family.</text>
</comment>
<dbReference type="EMBL" id="VWSJ01000025">
    <property type="protein sequence ID" value="MSN96788.1"/>
    <property type="molecule type" value="Genomic_DNA"/>
</dbReference>
<keyword evidence="4" id="KW-1185">Reference proteome</keyword>
<dbReference type="RefSeq" id="WP_154571055.1">
    <property type="nucleotide sequence ID" value="NZ_VWSJ01000025.1"/>
</dbReference>
<proteinExistence type="inferred from homology"/>
<reference evidence="3 4" key="1">
    <citation type="submission" date="2019-09" db="EMBL/GenBank/DDBJ databases">
        <authorList>
            <person name="Silva M."/>
            <person name="Pereira G."/>
            <person name="Lopes-Da-Costa L."/>
            <person name="Silva E."/>
        </authorList>
    </citation>
    <scope>NUCLEOTIDE SEQUENCE [LARGE SCALE GENOMIC DNA]</scope>
    <source>
        <strain evidence="3 4">FMV-PI01</strain>
    </source>
</reference>
<accession>A0A6L5WHR9</accession>
<dbReference type="Pfam" id="PF01177">
    <property type="entry name" value="Asp_Glu_race"/>
    <property type="match status" value="1"/>
</dbReference>
<dbReference type="PANTHER" id="PTHR21198:SF7">
    <property type="entry name" value="ASPARTATE-GLUTAMATE RACEMASE FAMILY"/>
    <property type="match status" value="1"/>
</dbReference>
<dbReference type="SUPFAM" id="SSF53681">
    <property type="entry name" value="Aspartate/glutamate racemase"/>
    <property type="match status" value="2"/>
</dbReference>
<evidence type="ECO:0000313" key="4">
    <source>
        <dbReference type="Proteomes" id="UP000476338"/>
    </source>
</evidence>
<dbReference type="InterPro" id="IPR001920">
    <property type="entry name" value="Asp/Glu_race"/>
</dbReference>
<keyword evidence="2" id="KW-0413">Isomerase</keyword>
<dbReference type="AlphaFoldDB" id="A0A6L5WHR9"/>
<gene>
    <name evidence="3" type="ORF">F1B92_06370</name>
</gene>
<sequence>MKTIGIIGGMSYESTTIYYNTINQVIKDKLGGLNSAKILLQSVNFAEIEKLQKENKWQESGEILGSIAKKLENAGADFIILATNTMHKVANIIQNFINIEFFHITDATIKALNLKNIKKIGLLGTKYSLKDDFLKDKFKQNGFEVIIPNDDDINLINDIIFKELCVGKISKKSYEIYIKIIENFKSKGVQAIVLGCTEIGLLINEKNSPLPVFDTAIIHAKFSALKSIGEKFE</sequence>
<dbReference type="InterPro" id="IPR004380">
    <property type="entry name" value="Asp_race"/>
</dbReference>
<organism evidence="3 4">
    <name type="scientific">Campylobacter portucalensis</name>
    <dbReference type="NCBI Taxonomy" id="2608384"/>
    <lineage>
        <taxon>Bacteria</taxon>
        <taxon>Pseudomonadati</taxon>
        <taxon>Campylobacterota</taxon>
        <taxon>Epsilonproteobacteria</taxon>
        <taxon>Campylobacterales</taxon>
        <taxon>Campylobacteraceae</taxon>
        <taxon>Campylobacter</taxon>
    </lineage>
</organism>
<reference evidence="3 4" key="2">
    <citation type="submission" date="2020-03" db="EMBL/GenBank/DDBJ databases">
        <title>Campylobacter portucalensis sp. nov., a new species of Campylobacter isolated from the reproductive tract of bulls.</title>
        <authorList>
            <person name="Silva M.F."/>
            <person name="Pereira G."/>
            <person name="Carneiro C."/>
            <person name="Hemphill A."/>
            <person name="Mateus L."/>
            <person name="Lopes-Da-Costa L."/>
            <person name="Silva E."/>
        </authorList>
    </citation>
    <scope>NUCLEOTIDE SEQUENCE [LARGE SCALE GENOMIC DNA]</scope>
    <source>
        <strain evidence="3 4">FMV-PI01</strain>
    </source>
</reference>
<dbReference type="Gene3D" id="3.40.50.1860">
    <property type="match status" value="2"/>
</dbReference>
<dbReference type="InterPro" id="IPR033134">
    <property type="entry name" value="Asp/Glu_racemase_AS_2"/>
</dbReference>
<name>A0A6L5WHR9_9BACT</name>
<dbReference type="PROSITE" id="PS00924">
    <property type="entry name" value="ASP_GLU_RACEMASE_2"/>
    <property type="match status" value="1"/>
</dbReference>
<dbReference type="InterPro" id="IPR015942">
    <property type="entry name" value="Asp/Glu/hydantoin_racemase"/>
</dbReference>
<dbReference type="PANTHER" id="PTHR21198">
    <property type="entry name" value="GLUTAMATE RACEMASE"/>
    <property type="match status" value="1"/>
</dbReference>
<evidence type="ECO:0000256" key="1">
    <source>
        <dbReference type="ARBA" id="ARBA00007847"/>
    </source>
</evidence>
<dbReference type="GO" id="GO:0047661">
    <property type="term" value="F:amino-acid racemase activity"/>
    <property type="evidence" value="ECO:0007669"/>
    <property type="project" value="InterPro"/>
</dbReference>
<protein>
    <submittedName>
        <fullName evidence="3">Aspartate/glutamate racemase family protein</fullName>
    </submittedName>
</protein>
<dbReference type="Proteomes" id="UP000476338">
    <property type="component" value="Unassembled WGS sequence"/>
</dbReference>
<evidence type="ECO:0000313" key="3">
    <source>
        <dbReference type="EMBL" id="MSN96788.1"/>
    </source>
</evidence>
<evidence type="ECO:0000256" key="2">
    <source>
        <dbReference type="ARBA" id="ARBA00023235"/>
    </source>
</evidence>
<comment type="caution">
    <text evidence="3">The sequence shown here is derived from an EMBL/GenBank/DDBJ whole genome shotgun (WGS) entry which is preliminary data.</text>
</comment>
<dbReference type="NCBIfam" id="TIGR00035">
    <property type="entry name" value="asp_race"/>
    <property type="match status" value="1"/>
</dbReference>